<dbReference type="EMBL" id="CM047898">
    <property type="protein sequence ID" value="KAJ0106521.1"/>
    <property type="molecule type" value="Genomic_DNA"/>
</dbReference>
<reference evidence="2" key="1">
    <citation type="journal article" date="2023" name="G3 (Bethesda)">
        <title>Genome assembly and association tests identify interacting loci associated with vigor, precocity, and sex in interspecific pistachio rootstocks.</title>
        <authorList>
            <person name="Palmer W."/>
            <person name="Jacygrad E."/>
            <person name="Sagayaradj S."/>
            <person name="Cavanaugh K."/>
            <person name="Han R."/>
            <person name="Bertier L."/>
            <person name="Beede B."/>
            <person name="Kafkas S."/>
            <person name="Golino D."/>
            <person name="Preece J."/>
            <person name="Michelmore R."/>
        </authorList>
    </citation>
    <scope>NUCLEOTIDE SEQUENCE [LARGE SCALE GENOMIC DNA]</scope>
</reference>
<evidence type="ECO:0000313" key="2">
    <source>
        <dbReference type="Proteomes" id="UP001164250"/>
    </source>
</evidence>
<sequence length="130" mass="14994">MKVTYDKGRTDRQFEVGNWDFLKLQSYEQISLMGKRRHKLSAKYYGPYQITECIGSMAYKLLLPEGSKIHPVIHVLLLKKQLKNNYVVEDELLELNNEYSEANVLSSLEDKADFEKGGMLRALPTGRPVL</sequence>
<name>A0ACC1C310_9ROSI</name>
<gene>
    <name evidence="1" type="ORF">Patl1_18698</name>
</gene>
<protein>
    <submittedName>
        <fullName evidence="1">Uncharacterized protein</fullName>
    </submittedName>
</protein>
<organism evidence="1 2">
    <name type="scientific">Pistacia atlantica</name>
    <dbReference type="NCBI Taxonomy" id="434234"/>
    <lineage>
        <taxon>Eukaryota</taxon>
        <taxon>Viridiplantae</taxon>
        <taxon>Streptophyta</taxon>
        <taxon>Embryophyta</taxon>
        <taxon>Tracheophyta</taxon>
        <taxon>Spermatophyta</taxon>
        <taxon>Magnoliopsida</taxon>
        <taxon>eudicotyledons</taxon>
        <taxon>Gunneridae</taxon>
        <taxon>Pentapetalae</taxon>
        <taxon>rosids</taxon>
        <taxon>malvids</taxon>
        <taxon>Sapindales</taxon>
        <taxon>Anacardiaceae</taxon>
        <taxon>Pistacia</taxon>
    </lineage>
</organism>
<dbReference type="Proteomes" id="UP001164250">
    <property type="component" value="Chromosome 2"/>
</dbReference>
<comment type="caution">
    <text evidence="1">The sequence shown here is derived from an EMBL/GenBank/DDBJ whole genome shotgun (WGS) entry which is preliminary data.</text>
</comment>
<accession>A0ACC1C310</accession>
<evidence type="ECO:0000313" key="1">
    <source>
        <dbReference type="EMBL" id="KAJ0106521.1"/>
    </source>
</evidence>
<proteinExistence type="predicted"/>
<keyword evidence="2" id="KW-1185">Reference proteome</keyword>